<comment type="caution">
    <text evidence="1">The sequence shown here is derived from an EMBL/GenBank/DDBJ whole genome shotgun (WGS) entry which is preliminary data.</text>
</comment>
<organism evidence="1 2">
    <name type="scientific">Secundilactobacillus collinoides DSM 20515 = JCM 1123</name>
    <dbReference type="NCBI Taxonomy" id="1423733"/>
    <lineage>
        <taxon>Bacteria</taxon>
        <taxon>Bacillati</taxon>
        <taxon>Bacillota</taxon>
        <taxon>Bacilli</taxon>
        <taxon>Lactobacillales</taxon>
        <taxon>Lactobacillaceae</taxon>
        <taxon>Secundilactobacillus</taxon>
    </lineage>
</organism>
<proteinExistence type="predicted"/>
<dbReference type="EMBL" id="AYYR01000054">
    <property type="protein sequence ID" value="KRM75280.1"/>
    <property type="molecule type" value="Genomic_DNA"/>
</dbReference>
<name>A0A0R2B863_SECCO</name>
<dbReference type="Proteomes" id="UP000051845">
    <property type="component" value="Unassembled WGS sequence"/>
</dbReference>
<evidence type="ECO:0000313" key="1">
    <source>
        <dbReference type="EMBL" id="KRM75280.1"/>
    </source>
</evidence>
<reference evidence="1 2" key="1">
    <citation type="journal article" date="2015" name="Genome Announc.">
        <title>Expanding the biotechnology potential of lactobacilli through comparative genomics of 213 strains and associated genera.</title>
        <authorList>
            <person name="Sun Z."/>
            <person name="Harris H.M."/>
            <person name="McCann A."/>
            <person name="Guo C."/>
            <person name="Argimon S."/>
            <person name="Zhang W."/>
            <person name="Yang X."/>
            <person name="Jeffery I.B."/>
            <person name="Cooney J.C."/>
            <person name="Kagawa T.F."/>
            <person name="Liu W."/>
            <person name="Song Y."/>
            <person name="Salvetti E."/>
            <person name="Wrobel A."/>
            <person name="Rasinkangas P."/>
            <person name="Parkhill J."/>
            <person name="Rea M.C."/>
            <person name="O'Sullivan O."/>
            <person name="Ritari J."/>
            <person name="Douillard F.P."/>
            <person name="Paul Ross R."/>
            <person name="Yang R."/>
            <person name="Briner A.E."/>
            <person name="Felis G.E."/>
            <person name="de Vos W.M."/>
            <person name="Barrangou R."/>
            <person name="Klaenhammer T.R."/>
            <person name="Caufield P.W."/>
            <person name="Cui Y."/>
            <person name="Zhang H."/>
            <person name="O'Toole P.W."/>
        </authorList>
    </citation>
    <scope>NUCLEOTIDE SEQUENCE [LARGE SCALE GENOMIC DNA]</scope>
    <source>
        <strain evidence="1 2">DSM 20515</strain>
    </source>
</reference>
<protein>
    <submittedName>
        <fullName evidence="1">Uncharacterized protein</fullName>
    </submittedName>
</protein>
<sequence>MYNHPTSTHPQNSYPKKLLTDGFFLIYTSSHQSNLYNRTKLKKEVSKNAD</sequence>
<gene>
    <name evidence="1" type="ORF">FC82_GL002467</name>
</gene>
<evidence type="ECO:0000313" key="2">
    <source>
        <dbReference type="Proteomes" id="UP000051845"/>
    </source>
</evidence>
<dbReference type="PATRIC" id="fig|1423733.4.peg.2581"/>
<accession>A0A0R2B863</accession>
<dbReference type="AlphaFoldDB" id="A0A0R2B863"/>